<reference evidence="1 2" key="1">
    <citation type="submission" date="2023-12" db="EMBL/GenBank/DDBJ databases">
        <title>Novel species of the genus Arcicella isolated from rivers.</title>
        <authorList>
            <person name="Lu H."/>
        </authorList>
    </citation>
    <scope>NUCLEOTIDE SEQUENCE [LARGE SCALE GENOMIC DNA]</scope>
    <source>
        <strain evidence="1 2">DC2W</strain>
    </source>
</reference>
<keyword evidence="2" id="KW-1185">Reference proteome</keyword>
<evidence type="ECO:0000313" key="1">
    <source>
        <dbReference type="EMBL" id="MEA5404565.1"/>
    </source>
</evidence>
<dbReference type="RefSeq" id="WP_323697983.1">
    <property type="nucleotide sequence ID" value="NZ_JAYGIL010000022.1"/>
</dbReference>
<protein>
    <recommendedName>
        <fullName evidence="3">Delta-aminolevulinic acid dehydratase</fullName>
    </recommendedName>
</protein>
<comment type="caution">
    <text evidence="1">The sequence shown here is derived from an EMBL/GenBank/DDBJ whole genome shotgun (WGS) entry which is preliminary data.</text>
</comment>
<name>A0ABU5S826_9BACT</name>
<sequence length="391" mass="46131">MIEHKQVFEKLKNYCEDNNFKGYDPFDGLNSTFFQSVPFAKNNSLIRLTWLQFFKRSPINLRKIAGVSKDFNPKGLGLFLQGYCNIYKINPQKEYLNKIEYIIGEIKKLVSPGYSGDCWGYNFDWQARAFFQPKGTPSVVVTSYIACGLLDAYEILKSEELLKMARSACDFVLKDLNRTYDNDGDFSFSYCPLDHTQVFNASLLGARILCRVYYYTQEEILISESKKVVSFVCKYQNPNGSWAYSPLPYHKWIDNFHTGYNLECIYLYKTVSNDDSFDEFIDKGLDYYLNTFFEESGLPKYYSDSKYPIDMHTTAQLIVTLYKLGKLNENIKLVEKVLKWSFDNMFDHKRGYFYYYKEKWGTIKISYIRWIQAWMFVGLSYYITFDENEKN</sequence>
<gene>
    <name evidence="1" type="ORF">VB776_16655</name>
</gene>
<proteinExistence type="predicted"/>
<dbReference type="EMBL" id="JAYGIL010000022">
    <property type="protein sequence ID" value="MEA5404565.1"/>
    <property type="molecule type" value="Genomic_DNA"/>
</dbReference>
<dbReference type="Proteomes" id="UP001303899">
    <property type="component" value="Unassembled WGS sequence"/>
</dbReference>
<organism evidence="1 2">
    <name type="scientific">Arcicella gelida</name>
    <dbReference type="NCBI Taxonomy" id="2984195"/>
    <lineage>
        <taxon>Bacteria</taxon>
        <taxon>Pseudomonadati</taxon>
        <taxon>Bacteroidota</taxon>
        <taxon>Cytophagia</taxon>
        <taxon>Cytophagales</taxon>
        <taxon>Flectobacillaceae</taxon>
        <taxon>Arcicella</taxon>
    </lineage>
</organism>
<evidence type="ECO:0008006" key="3">
    <source>
        <dbReference type="Google" id="ProtNLM"/>
    </source>
</evidence>
<evidence type="ECO:0000313" key="2">
    <source>
        <dbReference type="Proteomes" id="UP001303899"/>
    </source>
</evidence>
<dbReference type="Gene3D" id="1.50.10.20">
    <property type="match status" value="1"/>
</dbReference>
<dbReference type="SUPFAM" id="SSF48208">
    <property type="entry name" value="Six-hairpin glycosidases"/>
    <property type="match status" value="1"/>
</dbReference>
<dbReference type="InterPro" id="IPR008928">
    <property type="entry name" value="6-hairpin_glycosidase_sf"/>
</dbReference>
<accession>A0ABU5S826</accession>